<protein>
    <submittedName>
        <fullName evidence="1">Uncharacterized protein</fullName>
    </submittedName>
</protein>
<evidence type="ECO:0000313" key="2">
    <source>
        <dbReference type="Proteomes" id="UP001152658"/>
    </source>
</evidence>
<evidence type="ECO:0000313" key="1">
    <source>
        <dbReference type="EMBL" id="CAH8241715.1"/>
    </source>
</evidence>
<organism evidence="1 2">
    <name type="scientific">Vibrio aestuarianus</name>
    <dbReference type="NCBI Taxonomy" id="28171"/>
    <lineage>
        <taxon>Bacteria</taxon>
        <taxon>Pseudomonadati</taxon>
        <taxon>Pseudomonadota</taxon>
        <taxon>Gammaproteobacteria</taxon>
        <taxon>Vibrionales</taxon>
        <taxon>Vibrionaceae</taxon>
        <taxon>Vibrio</taxon>
    </lineage>
</organism>
<reference evidence="1" key="1">
    <citation type="submission" date="2022-06" db="EMBL/GenBank/DDBJ databases">
        <authorList>
            <person name="Goudenege D."/>
            <person name="Le Roux F."/>
        </authorList>
    </citation>
    <scope>NUCLEOTIDE SEQUENCE</scope>
    <source>
        <strain evidence="1">12-063</strain>
    </source>
</reference>
<gene>
    <name evidence="1" type="ORF">VAE063_980115</name>
</gene>
<dbReference type="RefSeq" id="WP_168523880.1">
    <property type="nucleotide sequence ID" value="NZ_CALYLA010000023.1"/>
</dbReference>
<proteinExistence type="predicted"/>
<name>A0ABM9FUA2_9VIBR</name>
<comment type="caution">
    <text evidence="1">The sequence shown here is derived from an EMBL/GenBank/DDBJ whole genome shotgun (WGS) entry which is preliminary data.</text>
</comment>
<keyword evidence="2" id="KW-1185">Reference proteome</keyword>
<accession>A0ABM9FUA2</accession>
<dbReference type="Proteomes" id="UP001152658">
    <property type="component" value="Unassembled WGS sequence"/>
</dbReference>
<dbReference type="EMBL" id="CALYLK010000139">
    <property type="protein sequence ID" value="CAH8241715.1"/>
    <property type="molecule type" value="Genomic_DNA"/>
</dbReference>
<sequence>MNIDSINKLKAYKDNSQKRYNVSSATESFYINSTASQTLIDHVKNLFDVRFAATDDLVAIIGNELLANGQARLYTEDGCTPRKKSKIEMCQVIATYSGLAFVHCIQLPPARHHGHKL</sequence>